<dbReference type="GO" id="GO:0008168">
    <property type="term" value="F:methyltransferase activity"/>
    <property type="evidence" value="ECO:0007669"/>
    <property type="project" value="UniProtKB-KW"/>
</dbReference>
<dbReference type="KEGG" id="acy:Anacy_0247"/>
<reference evidence="3" key="1">
    <citation type="journal article" date="2013" name="Proc. Natl. Acad. Sci. U.S.A.">
        <title>Improving the coverage of the cyanobacterial phylum using diversity-driven genome sequencing.</title>
        <authorList>
            <person name="Shih P.M."/>
            <person name="Wu D."/>
            <person name="Latifi A."/>
            <person name="Axen S.D."/>
            <person name="Fewer D.P."/>
            <person name="Talla E."/>
            <person name="Calteau A."/>
            <person name="Cai F."/>
            <person name="Tandeau de Marsac N."/>
            <person name="Rippka R."/>
            <person name="Herdman M."/>
            <person name="Sivonen K."/>
            <person name="Coursin T."/>
            <person name="Laurent T."/>
            <person name="Goodwin L."/>
            <person name="Nolan M."/>
            <person name="Davenport K.W."/>
            <person name="Han C.S."/>
            <person name="Rubin E.M."/>
            <person name="Eisen J.A."/>
            <person name="Woyke T."/>
            <person name="Gugger M."/>
            <person name="Kerfeld C.A."/>
        </authorList>
    </citation>
    <scope>NUCLEOTIDE SEQUENCE [LARGE SCALE GENOMIC DNA]</scope>
    <source>
        <strain evidence="3">ATCC 27899 / PCC 7122</strain>
    </source>
</reference>
<dbReference type="HOGENOM" id="CLU_081790_0_0_3"/>
<keyword evidence="3" id="KW-1185">Reference proteome</keyword>
<evidence type="ECO:0000259" key="1">
    <source>
        <dbReference type="Pfam" id="PF08242"/>
    </source>
</evidence>
<dbReference type="Proteomes" id="UP000010474">
    <property type="component" value="Chromosome"/>
</dbReference>
<organism evidence="2 3">
    <name type="scientific">Anabaena cylindrica (strain ATCC 27899 / PCC 7122)</name>
    <dbReference type="NCBI Taxonomy" id="272123"/>
    <lineage>
        <taxon>Bacteria</taxon>
        <taxon>Bacillati</taxon>
        <taxon>Cyanobacteriota</taxon>
        <taxon>Cyanophyceae</taxon>
        <taxon>Nostocales</taxon>
        <taxon>Nostocaceae</taxon>
        <taxon>Anabaena</taxon>
    </lineage>
</organism>
<accession>K9ZB85</accession>
<keyword evidence="2" id="KW-0808">Transferase</keyword>
<dbReference type="eggNOG" id="COG2226">
    <property type="taxonomic scope" value="Bacteria"/>
</dbReference>
<dbReference type="Gene3D" id="3.40.50.150">
    <property type="entry name" value="Vaccinia Virus protein VP39"/>
    <property type="match status" value="1"/>
</dbReference>
<proteinExistence type="predicted"/>
<dbReference type="InterPro" id="IPR013217">
    <property type="entry name" value="Methyltransf_12"/>
</dbReference>
<dbReference type="InterPro" id="IPR029063">
    <property type="entry name" value="SAM-dependent_MTases_sf"/>
</dbReference>
<feature type="domain" description="Methyltransferase type 12" evidence="1">
    <location>
        <begin position="52"/>
        <end position="151"/>
    </location>
</feature>
<dbReference type="RefSeq" id="WP_015212508.1">
    <property type="nucleotide sequence ID" value="NC_019771.1"/>
</dbReference>
<dbReference type="PANTHER" id="PTHR43861">
    <property type="entry name" value="TRANS-ACONITATE 2-METHYLTRANSFERASE-RELATED"/>
    <property type="match status" value="1"/>
</dbReference>
<evidence type="ECO:0000313" key="3">
    <source>
        <dbReference type="Proteomes" id="UP000010474"/>
    </source>
</evidence>
<keyword evidence="2" id="KW-0489">Methyltransferase</keyword>
<dbReference type="GO" id="GO:0032259">
    <property type="term" value="P:methylation"/>
    <property type="evidence" value="ECO:0007669"/>
    <property type="project" value="UniProtKB-KW"/>
</dbReference>
<dbReference type="EMBL" id="CP003659">
    <property type="protein sequence ID" value="AFZ55852.1"/>
    <property type="molecule type" value="Genomic_DNA"/>
</dbReference>
<dbReference type="Pfam" id="PF08242">
    <property type="entry name" value="Methyltransf_12"/>
    <property type="match status" value="1"/>
</dbReference>
<dbReference type="STRING" id="272123.Anacy_0247"/>
<sequence>MAEQTINFDSNPPVATNEYDTMIQMALPGYEVMHNMTLSVLRASLPEKANLLIVGAGSGMELVKFGKSNSQWQMLGVDPSSNMLSIAQNKIEEYGLSAQIKLFAGYTHDLDPNSFYDAATCILVMHFLPDDGSKLALLQNISQRLKSSGTFILVDIFGEKGTQEFERMIAIIKVYWEQMGITPTKITEGLETIKKGVFPIPEIRVVELLQQAGFCNILRFYTGLWVGGWVATKNS</sequence>
<dbReference type="OrthoDB" id="213472at2"/>
<dbReference type="SUPFAM" id="SSF53335">
    <property type="entry name" value="S-adenosyl-L-methionine-dependent methyltransferases"/>
    <property type="match status" value="1"/>
</dbReference>
<dbReference type="PATRIC" id="fig|272123.3.peg.266"/>
<evidence type="ECO:0000313" key="2">
    <source>
        <dbReference type="EMBL" id="AFZ55852.1"/>
    </source>
</evidence>
<name>K9ZB85_ANACC</name>
<protein>
    <submittedName>
        <fullName evidence="2">Methyltransferase type 12</fullName>
    </submittedName>
</protein>
<gene>
    <name evidence="2" type="ordered locus">Anacy_0247</name>
</gene>
<dbReference type="AlphaFoldDB" id="K9ZB85"/>